<accession>A0ABC9W429</accession>
<dbReference type="Proteomes" id="UP001623348">
    <property type="component" value="Unassembled WGS sequence"/>
</dbReference>
<evidence type="ECO:0000313" key="2">
    <source>
        <dbReference type="Proteomes" id="UP001623348"/>
    </source>
</evidence>
<gene>
    <name evidence="1" type="ORF">GRJ2_000453900</name>
</gene>
<protein>
    <submittedName>
        <fullName evidence="1">Mitochondrial enolase superfamily member 1</fullName>
    </submittedName>
</protein>
<dbReference type="PANTHER" id="PTHR33395:SF22">
    <property type="entry name" value="REVERSE TRANSCRIPTASE DOMAIN-CONTAINING PROTEIN"/>
    <property type="match status" value="1"/>
</dbReference>
<evidence type="ECO:0000313" key="1">
    <source>
        <dbReference type="EMBL" id="GAB0179886.1"/>
    </source>
</evidence>
<keyword evidence="2" id="KW-1185">Reference proteome</keyword>
<organism evidence="1 2">
    <name type="scientific">Grus japonensis</name>
    <name type="common">Japanese crane</name>
    <name type="synonym">Red-crowned crane</name>
    <dbReference type="NCBI Taxonomy" id="30415"/>
    <lineage>
        <taxon>Eukaryota</taxon>
        <taxon>Metazoa</taxon>
        <taxon>Chordata</taxon>
        <taxon>Craniata</taxon>
        <taxon>Vertebrata</taxon>
        <taxon>Euteleostomi</taxon>
        <taxon>Archelosauria</taxon>
        <taxon>Archosauria</taxon>
        <taxon>Dinosauria</taxon>
        <taxon>Saurischia</taxon>
        <taxon>Theropoda</taxon>
        <taxon>Coelurosauria</taxon>
        <taxon>Aves</taxon>
        <taxon>Neognathae</taxon>
        <taxon>Neoaves</taxon>
        <taxon>Gruiformes</taxon>
        <taxon>Gruidae</taxon>
        <taxon>Grus</taxon>
    </lineage>
</organism>
<sequence>MVGGCLAHSDDEMVDFKIFSVMRKKVSRVATLDFWRANFKLFRELFRRVPWESAFEGLGVHKCWSIVKNHLLEAQEQAILLCCKSSNQGRRPAWLNREILVELMRIKILYDLWKRGQTLQKDYRAVVCICREKTRMAQVQLELKLVVSYNKGFFKYVNSKRRSKENIGPILVEVGHLTNRDEEKAEAFNAIFASVFNNTDRSWAAQFPESEDHKCGNSGFPFVDTENVREQLYQLNVHKSMGPDGIHPRVLKELVDVMAGPLSTIYQRSWESGEVPTDWKLANVIPIYKKGMREDPGNYRPVSLTSVPGKNYGEDYTGCC</sequence>
<comment type="caution">
    <text evidence="1">The sequence shown here is derived from an EMBL/GenBank/DDBJ whole genome shotgun (WGS) entry which is preliminary data.</text>
</comment>
<dbReference type="AlphaFoldDB" id="A0ABC9W429"/>
<dbReference type="EMBL" id="BAAFJT010000001">
    <property type="protein sequence ID" value="GAB0179886.1"/>
    <property type="molecule type" value="Genomic_DNA"/>
</dbReference>
<proteinExistence type="predicted"/>
<name>A0ABC9W429_GRUJA</name>
<dbReference type="PANTHER" id="PTHR33395">
    <property type="entry name" value="TRANSCRIPTASE, PUTATIVE-RELATED-RELATED"/>
    <property type="match status" value="1"/>
</dbReference>
<reference evidence="1 2" key="1">
    <citation type="submission" date="2024-06" db="EMBL/GenBank/DDBJ databases">
        <title>The draft genome of Grus japonensis, version 3.</title>
        <authorList>
            <person name="Nabeshima K."/>
            <person name="Suzuki S."/>
            <person name="Onuma M."/>
        </authorList>
    </citation>
    <scope>NUCLEOTIDE SEQUENCE [LARGE SCALE GENOMIC DNA]</scope>
    <source>
        <strain evidence="1 2">451A</strain>
    </source>
</reference>